<dbReference type="InParanoid" id="A0A671W755"/>
<dbReference type="OMA" id="SERVHNG"/>
<dbReference type="Ensembl" id="ENSSAUT00010034129.1">
    <property type="protein sequence ID" value="ENSSAUP00010032406.1"/>
    <property type="gene ID" value="ENSSAUG00010013749.1"/>
</dbReference>
<proteinExistence type="predicted"/>
<protein>
    <submittedName>
        <fullName evidence="1">Uncharacterized protein</fullName>
    </submittedName>
</protein>
<dbReference type="Proteomes" id="UP000472265">
    <property type="component" value="Chromosome 13"/>
</dbReference>
<reference evidence="1" key="1">
    <citation type="submission" date="2021-04" db="EMBL/GenBank/DDBJ databases">
        <authorList>
            <consortium name="Wellcome Sanger Institute Data Sharing"/>
        </authorList>
    </citation>
    <scope>NUCLEOTIDE SEQUENCE [LARGE SCALE GENOMIC DNA]</scope>
</reference>
<sequence length="163" mass="17762">VGNETEAEDEQMNDDHPQDFCLVEVPSAADGLGSPQCPYLGSERVHNGQEAVNADAGEEEDAAVHVGVEQGHGDLAQHTPKKPLAINKVSNPKRQAEDEERVRNDKVYHVRRGLVPQLHPGGKHGDRSSYALEVLPCSCLVVNQTPHSRLIVRGFNTKNSVDC</sequence>
<reference evidence="1" key="2">
    <citation type="submission" date="2025-08" db="UniProtKB">
        <authorList>
            <consortium name="Ensembl"/>
        </authorList>
    </citation>
    <scope>IDENTIFICATION</scope>
</reference>
<accession>A0A671W755</accession>
<evidence type="ECO:0000313" key="2">
    <source>
        <dbReference type="Proteomes" id="UP000472265"/>
    </source>
</evidence>
<dbReference type="GeneTree" id="ENSGT00990000214170"/>
<dbReference type="AlphaFoldDB" id="A0A671W755"/>
<evidence type="ECO:0000313" key="1">
    <source>
        <dbReference type="Ensembl" id="ENSSAUP00010032406.1"/>
    </source>
</evidence>
<reference evidence="1" key="3">
    <citation type="submission" date="2025-09" db="UniProtKB">
        <authorList>
            <consortium name="Ensembl"/>
        </authorList>
    </citation>
    <scope>IDENTIFICATION</scope>
</reference>
<organism evidence="1 2">
    <name type="scientific">Sparus aurata</name>
    <name type="common">Gilthead sea bream</name>
    <dbReference type="NCBI Taxonomy" id="8175"/>
    <lineage>
        <taxon>Eukaryota</taxon>
        <taxon>Metazoa</taxon>
        <taxon>Chordata</taxon>
        <taxon>Craniata</taxon>
        <taxon>Vertebrata</taxon>
        <taxon>Euteleostomi</taxon>
        <taxon>Actinopterygii</taxon>
        <taxon>Neopterygii</taxon>
        <taxon>Teleostei</taxon>
        <taxon>Neoteleostei</taxon>
        <taxon>Acanthomorphata</taxon>
        <taxon>Eupercaria</taxon>
        <taxon>Spariformes</taxon>
        <taxon>Sparidae</taxon>
        <taxon>Sparus</taxon>
    </lineage>
</organism>
<keyword evidence="2" id="KW-1185">Reference proteome</keyword>
<name>A0A671W755_SPAAU</name>